<evidence type="ECO:0000313" key="2">
    <source>
        <dbReference type="EMBL" id="ORY08668.1"/>
    </source>
</evidence>
<dbReference type="STRING" id="1231657.A0A1Y1ZEI2"/>
<feature type="region of interest" description="Disordered" evidence="1">
    <location>
        <begin position="919"/>
        <end position="944"/>
    </location>
</feature>
<evidence type="ECO:0000256" key="1">
    <source>
        <dbReference type="SAM" id="MobiDB-lite"/>
    </source>
</evidence>
<organism evidence="2 3">
    <name type="scientific">Clohesyomyces aquaticus</name>
    <dbReference type="NCBI Taxonomy" id="1231657"/>
    <lineage>
        <taxon>Eukaryota</taxon>
        <taxon>Fungi</taxon>
        <taxon>Dikarya</taxon>
        <taxon>Ascomycota</taxon>
        <taxon>Pezizomycotina</taxon>
        <taxon>Dothideomycetes</taxon>
        <taxon>Pleosporomycetidae</taxon>
        <taxon>Pleosporales</taxon>
        <taxon>Lindgomycetaceae</taxon>
        <taxon>Clohesyomyces</taxon>
    </lineage>
</organism>
<keyword evidence="3" id="KW-1185">Reference proteome</keyword>
<feature type="compositionally biased region" description="Basic and acidic residues" evidence="1">
    <location>
        <begin position="486"/>
        <end position="504"/>
    </location>
</feature>
<feature type="compositionally biased region" description="Basic and acidic residues" evidence="1">
    <location>
        <begin position="188"/>
        <end position="200"/>
    </location>
</feature>
<feature type="region of interest" description="Disordered" evidence="1">
    <location>
        <begin position="366"/>
        <end position="394"/>
    </location>
</feature>
<feature type="region of interest" description="Disordered" evidence="1">
    <location>
        <begin position="486"/>
        <end position="608"/>
    </location>
</feature>
<feature type="compositionally biased region" description="Low complexity" evidence="1">
    <location>
        <begin position="112"/>
        <end position="123"/>
    </location>
</feature>
<proteinExistence type="predicted"/>
<gene>
    <name evidence="2" type="ORF">BCR34DRAFT_626151</name>
</gene>
<feature type="region of interest" description="Disordered" evidence="1">
    <location>
        <begin position="1"/>
        <end position="241"/>
    </location>
</feature>
<dbReference type="OrthoDB" id="3870679at2759"/>
<feature type="compositionally biased region" description="Acidic residues" evidence="1">
    <location>
        <begin position="859"/>
        <end position="871"/>
    </location>
</feature>
<feature type="compositionally biased region" description="Basic and acidic residues" evidence="1">
    <location>
        <begin position="825"/>
        <end position="835"/>
    </location>
</feature>
<sequence length="1033" mass="114318">MPGIQSGPYTLLESSFRQAPTFKSHKSLPRRRGDDLRGVFPATDTEPLKADPPDDDDDTLSQVSSHDRTPLASPGALNGADSGLPPTPPSNSQEERPSTTFSPPPHADGVVSSLLSKNSTLSTPVNQRSPPTPDPSPPRTTESMPMALPERPNMFAYPSSRAESFTTAREEQGSSEGGDSRVNSPPHMADRLSAVEEERGLGLAFEREDSDATPTNRIQRFSGANGLSTPERKDPLDADAIPDREWNTELMRNVTVRRKWNPRPQHKELDSVDTAAPARQSSSPRRASSLRQRVEASQNSPITPDIENFAHSIGWPSEVNSALNEQLDDIDPKRLSGSSMTSAVVEAKIIVTPPQRRRTLRHSGKNLAYIGDGSPPAQSSASRSNRNSLNSDDASLHRLVHKKANIPGRRRVSVESDTLASYRTASPLSIRKRGEESAAYTLKHQESVRNVLQPAAEILSRTESTGWRAGGVSSITLSSKEWTVTRTEERTVPRMEESTEESTRYEQGPATIASAVQRHRAEEPRKAVFQPDGVIDQERPQEERKVSGDSLPIIKRGSSSLRGRSDERRRSSASQDRSSNSRDTLHPHGLDRIPTEELPRHSHEWHSLHPDDHRRISFDRSTARTEEHAMARHLYAQGTPFSQFSDTPSALEVSEATAVSIYPHNNHSLLVVQQVAQLGSQPQGARQVANDLHVAHSDLLFGEMPSSSPQASNTHDEYQTHEELMPPENPTLTFEPSTPPMQLLLPNTGAVDSPLKNPRQAPEPPIIKFIPPTPAEELERQLPPGPPEHSEFRPQRRLSLVQRARRYSDNLISPLLARASSTRGRASDSHTHENPRVPNVSDEDGTLHPFWRPRGFWDGFDDSDSEDEDDVLPQGGDTSDIPDPEPEPPKTGLTTLKRRLTNSVKGSSGFLIGNSLGLDRAGTNKRRPHVQLPSRRASASAAAKPKLVIQPPTLPLRARSVSPHANSLRAERRSRKDEWRKGKKIPGLGGRMQIQYIGLSGVRERWSEKRKEKRRESIRRSIGTRYYVEGGMA</sequence>
<evidence type="ECO:0000313" key="3">
    <source>
        <dbReference type="Proteomes" id="UP000193144"/>
    </source>
</evidence>
<accession>A0A1Y1ZEI2</accession>
<feature type="compositionally biased region" description="Low complexity" evidence="1">
    <location>
        <begin position="379"/>
        <end position="393"/>
    </location>
</feature>
<reference evidence="2 3" key="1">
    <citation type="submission" date="2016-07" db="EMBL/GenBank/DDBJ databases">
        <title>Pervasive Adenine N6-methylation of Active Genes in Fungi.</title>
        <authorList>
            <consortium name="DOE Joint Genome Institute"/>
            <person name="Mondo S.J."/>
            <person name="Dannebaum R.O."/>
            <person name="Kuo R.C."/>
            <person name="Labutti K."/>
            <person name="Haridas S."/>
            <person name="Kuo A."/>
            <person name="Salamov A."/>
            <person name="Ahrendt S.R."/>
            <person name="Lipzen A."/>
            <person name="Sullivan W."/>
            <person name="Andreopoulos W.B."/>
            <person name="Clum A."/>
            <person name="Lindquist E."/>
            <person name="Daum C."/>
            <person name="Ramamoorthy G.K."/>
            <person name="Gryganskyi A."/>
            <person name="Culley D."/>
            <person name="Magnuson J.K."/>
            <person name="James T.Y."/>
            <person name="O'Malley M.A."/>
            <person name="Stajich J.E."/>
            <person name="Spatafora J.W."/>
            <person name="Visel A."/>
            <person name="Grigoriev I.V."/>
        </authorList>
    </citation>
    <scope>NUCLEOTIDE SEQUENCE [LARGE SCALE GENOMIC DNA]</scope>
    <source>
        <strain evidence="2 3">CBS 115471</strain>
    </source>
</reference>
<feature type="compositionally biased region" description="Basic and acidic residues" evidence="1">
    <location>
        <begin position="579"/>
        <end position="608"/>
    </location>
</feature>
<dbReference type="AlphaFoldDB" id="A0A1Y1ZEI2"/>
<feature type="compositionally biased region" description="Basic and acidic residues" evidence="1">
    <location>
        <begin position="230"/>
        <end position="241"/>
    </location>
</feature>
<dbReference type="Proteomes" id="UP000193144">
    <property type="component" value="Unassembled WGS sequence"/>
</dbReference>
<feature type="compositionally biased region" description="Low complexity" evidence="1">
    <location>
        <begin position="934"/>
        <end position="943"/>
    </location>
</feature>
<protein>
    <submittedName>
        <fullName evidence="2">Uncharacterized protein</fullName>
    </submittedName>
</protein>
<comment type="caution">
    <text evidence="2">The sequence shown here is derived from an EMBL/GenBank/DDBJ whole genome shotgun (WGS) entry which is preliminary data.</text>
</comment>
<feature type="compositionally biased region" description="Low complexity" evidence="1">
    <location>
        <begin position="275"/>
        <end position="291"/>
    </location>
</feature>
<feature type="compositionally biased region" description="Basic and acidic residues" evidence="1">
    <location>
        <begin position="969"/>
        <end position="980"/>
    </location>
</feature>
<name>A0A1Y1ZEI2_9PLEO</name>
<feature type="region of interest" description="Disordered" evidence="1">
    <location>
        <begin position="257"/>
        <end position="307"/>
    </location>
</feature>
<feature type="region of interest" description="Disordered" evidence="1">
    <location>
        <begin position="818"/>
        <end position="900"/>
    </location>
</feature>
<feature type="compositionally biased region" description="Basic and acidic residues" evidence="1">
    <location>
        <begin position="536"/>
        <end position="547"/>
    </location>
</feature>
<feature type="region of interest" description="Disordered" evidence="1">
    <location>
        <begin position="957"/>
        <end position="985"/>
    </location>
</feature>
<dbReference type="EMBL" id="MCFA01000097">
    <property type="protein sequence ID" value="ORY08668.1"/>
    <property type="molecule type" value="Genomic_DNA"/>
</dbReference>